<dbReference type="InParanoid" id="K1Q1R9"/>
<dbReference type="EMBL" id="JH816091">
    <property type="protein sequence ID" value="EKC27868.1"/>
    <property type="molecule type" value="Genomic_DNA"/>
</dbReference>
<organism evidence="1">
    <name type="scientific">Magallana gigas</name>
    <name type="common">Pacific oyster</name>
    <name type="synonym">Crassostrea gigas</name>
    <dbReference type="NCBI Taxonomy" id="29159"/>
    <lineage>
        <taxon>Eukaryota</taxon>
        <taxon>Metazoa</taxon>
        <taxon>Spiralia</taxon>
        <taxon>Lophotrochozoa</taxon>
        <taxon>Mollusca</taxon>
        <taxon>Bivalvia</taxon>
        <taxon>Autobranchia</taxon>
        <taxon>Pteriomorphia</taxon>
        <taxon>Ostreida</taxon>
        <taxon>Ostreoidea</taxon>
        <taxon>Ostreidae</taxon>
        <taxon>Magallana</taxon>
    </lineage>
</organism>
<dbReference type="HOGENOM" id="CLU_2135887_0_0_1"/>
<dbReference type="AlphaFoldDB" id="K1Q1R9"/>
<name>K1Q1R9_MAGGI</name>
<evidence type="ECO:0000313" key="1">
    <source>
        <dbReference type="EMBL" id="EKC27868.1"/>
    </source>
</evidence>
<protein>
    <submittedName>
        <fullName evidence="1">Uncharacterized protein</fullName>
    </submittedName>
</protein>
<proteinExistence type="predicted"/>
<gene>
    <name evidence="1" type="ORF">CGI_10022652</name>
</gene>
<accession>K1Q1R9</accession>
<sequence length="113" mass="12931">MRLTANHVIIIPPLYHLIPLLLREAELVKTRIAACDLERNVRQIVTTTQKKIEDAAARYMEDIITASHFLKVCGSIYAVNHVTITKANKTRKKNTVIAMLDCREYFLKSHQSV</sequence>
<reference evidence="1" key="1">
    <citation type="journal article" date="2012" name="Nature">
        <title>The oyster genome reveals stress adaptation and complexity of shell formation.</title>
        <authorList>
            <person name="Zhang G."/>
            <person name="Fang X."/>
            <person name="Guo X."/>
            <person name="Li L."/>
            <person name="Luo R."/>
            <person name="Xu F."/>
            <person name="Yang P."/>
            <person name="Zhang L."/>
            <person name="Wang X."/>
            <person name="Qi H."/>
            <person name="Xiong Z."/>
            <person name="Que H."/>
            <person name="Xie Y."/>
            <person name="Holland P.W."/>
            <person name="Paps J."/>
            <person name="Zhu Y."/>
            <person name="Wu F."/>
            <person name="Chen Y."/>
            <person name="Wang J."/>
            <person name="Peng C."/>
            <person name="Meng J."/>
            <person name="Yang L."/>
            <person name="Liu J."/>
            <person name="Wen B."/>
            <person name="Zhang N."/>
            <person name="Huang Z."/>
            <person name="Zhu Q."/>
            <person name="Feng Y."/>
            <person name="Mount A."/>
            <person name="Hedgecock D."/>
            <person name="Xu Z."/>
            <person name="Liu Y."/>
            <person name="Domazet-Loso T."/>
            <person name="Du Y."/>
            <person name="Sun X."/>
            <person name="Zhang S."/>
            <person name="Liu B."/>
            <person name="Cheng P."/>
            <person name="Jiang X."/>
            <person name="Li J."/>
            <person name="Fan D."/>
            <person name="Wang W."/>
            <person name="Fu W."/>
            <person name="Wang T."/>
            <person name="Wang B."/>
            <person name="Zhang J."/>
            <person name="Peng Z."/>
            <person name="Li Y."/>
            <person name="Li N."/>
            <person name="Wang J."/>
            <person name="Chen M."/>
            <person name="He Y."/>
            <person name="Tan F."/>
            <person name="Song X."/>
            <person name="Zheng Q."/>
            <person name="Huang R."/>
            <person name="Yang H."/>
            <person name="Du X."/>
            <person name="Chen L."/>
            <person name="Yang M."/>
            <person name="Gaffney P.M."/>
            <person name="Wang S."/>
            <person name="Luo L."/>
            <person name="She Z."/>
            <person name="Ming Y."/>
            <person name="Huang W."/>
            <person name="Zhang S."/>
            <person name="Huang B."/>
            <person name="Zhang Y."/>
            <person name="Qu T."/>
            <person name="Ni P."/>
            <person name="Miao G."/>
            <person name="Wang J."/>
            <person name="Wang Q."/>
            <person name="Steinberg C.E."/>
            <person name="Wang H."/>
            <person name="Li N."/>
            <person name="Qian L."/>
            <person name="Zhang G."/>
            <person name="Li Y."/>
            <person name="Yang H."/>
            <person name="Liu X."/>
            <person name="Wang J."/>
            <person name="Yin Y."/>
            <person name="Wang J."/>
        </authorList>
    </citation>
    <scope>NUCLEOTIDE SEQUENCE [LARGE SCALE GENOMIC DNA]</scope>
    <source>
        <strain evidence="1">05x7-T-G4-1.051#20</strain>
    </source>
</reference>